<keyword evidence="2" id="KW-1185">Reference proteome</keyword>
<dbReference type="EMBL" id="JAEPBG010000004">
    <property type="protein sequence ID" value="MBK4735233.1"/>
    <property type="molecule type" value="Genomic_DNA"/>
</dbReference>
<evidence type="ECO:0000313" key="2">
    <source>
        <dbReference type="Proteomes" id="UP000622890"/>
    </source>
</evidence>
<evidence type="ECO:0008006" key="3">
    <source>
        <dbReference type="Google" id="ProtNLM"/>
    </source>
</evidence>
<dbReference type="AlphaFoldDB" id="A0A934T0P4"/>
<sequence>MQTRRQFLATLGGVVVLVYGSALSLRVTGETNDPEVQGESPTLASDLEQASAWIARLRQQQIHVLAGPVSRLQREFRLGYGRACALAQCLEQHGEWSLFVDGAGARSARIHGVTPQL</sequence>
<gene>
    <name evidence="1" type="ORF">JJB74_11475</name>
</gene>
<proteinExistence type="predicted"/>
<evidence type="ECO:0000313" key="1">
    <source>
        <dbReference type="EMBL" id="MBK4735233.1"/>
    </source>
</evidence>
<reference evidence="1" key="1">
    <citation type="submission" date="2021-01" db="EMBL/GenBank/DDBJ databases">
        <title>Genome sequence of strain Noviherbaspirillum sp. DKR-6.</title>
        <authorList>
            <person name="Chaudhary D.K."/>
        </authorList>
    </citation>
    <scope>NUCLEOTIDE SEQUENCE</scope>
    <source>
        <strain evidence="1">DKR-6</strain>
    </source>
</reference>
<organism evidence="1 2">
    <name type="scientific">Noviherbaspirillum pedocola</name>
    <dbReference type="NCBI Taxonomy" id="2801341"/>
    <lineage>
        <taxon>Bacteria</taxon>
        <taxon>Pseudomonadati</taxon>
        <taxon>Pseudomonadota</taxon>
        <taxon>Betaproteobacteria</taxon>
        <taxon>Burkholderiales</taxon>
        <taxon>Oxalobacteraceae</taxon>
        <taxon>Noviherbaspirillum</taxon>
    </lineage>
</organism>
<comment type="caution">
    <text evidence="1">The sequence shown here is derived from an EMBL/GenBank/DDBJ whole genome shotgun (WGS) entry which is preliminary data.</text>
</comment>
<dbReference type="RefSeq" id="WP_200592011.1">
    <property type="nucleotide sequence ID" value="NZ_JAEPBG010000004.1"/>
</dbReference>
<protein>
    <recommendedName>
        <fullName evidence="3">FtsK gamma domain-containing protein</fullName>
    </recommendedName>
</protein>
<name>A0A934T0P4_9BURK</name>
<dbReference type="Proteomes" id="UP000622890">
    <property type="component" value="Unassembled WGS sequence"/>
</dbReference>
<accession>A0A934T0P4</accession>